<gene>
    <name evidence="10" type="ORF">CDQ92_06645</name>
</gene>
<dbReference type="EMBL" id="NISK01000002">
    <property type="protein sequence ID" value="OWQ96799.1"/>
    <property type="molecule type" value="Genomic_DNA"/>
</dbReference>
<dbReference type="GO" id="GO:0050660">
    <property type="term" value="F:flavin adenine dinucleotide binding"/>
    <property type="evidence" value="ECO:0007669"/>
    <property type="project" value="InterPro"/>
</dbReference>
<keyword evidence="3 6" id="KW-0285">Flavoprotein</keyword>
<comment type="cofactor">
    <cofactor evidence="1 6">
        <name>FAD</name>
        <dbReference type="ChEBI" id="CHEBI:57692"/>
    </cofactor>
</comment>
<feature type="domain" description="Acyl-CoA dehydrogenase/oxidase C-terminal" evidence="7">
    <location>
        <begin position="232"/>
        <end position="380"/>
    </location>
</feature>
<evidence type="ECO:0000256" key="5">
    <source>
        <dbReference type="ARBA" id="ARBA00023002"/>
    </source>
</evidence>
<protein>
    <submittedName>
        <fullName evidence="10">Acyl-CoA dehydrogenase</fullName>
    </submittedName>
</protein>
<dbReference type="RefSeq" id="WP_088440655.1">
    <property type="nucleotide sequence ID" value="NZ_BMMC01000014.1"/>
</dbReference>
<dbReference type="GO" id="GO:0005886">
    <property type="term" value="C:plasma membrane"/>
    <property type="evidence" value="ECO:0007669"/>
    <property type="project" value="TreeGrafter"/>
</dbReference>
<evidence type="ECO:0000256" key="2">
    <source>
        <dbReference type="ARBA" id="ARBA00009347"/>
    </source>
</evidence>
<evidence type="ECO:0000313" key="11">
    <source>
        <dbReference type="Proteomes" id="UP000197361"/>
    </source>
</evidence>
<evidence type="ECO:0000256" key="1">
    <source>
        <dbReference type="ARBA" id="ARBA00001974"/>
    </source>
</evidence>
<evidence type="ECO:0000259" key="7">
    <source>
        <dbReference type="Pfam" id="PF00441"/>
    </source>
</evidence>
<dbReference type="OrthoDB" id="9780544at2"/>
<dbReference type="SUPFAM" id="SSF56645">
    <property type="entry name" value="Acyl-CoA dehydrogenase NM domain-like"/>
    <property type="match status" value="1"/>
</dbReference>
<name>A0A246JUR9_9SPHN</name>
<evidence type="ECO:0000259" key="8">
    <source>
        <dbReference type="Pfam" id="PF02770"/>
    </source>
</evidence>
<dbReference type="InterPro" id="IPR037069">
    <property type="entry name" value="AcylCoA_DH/ox_N_sf"/>
</dbReference>
<dbReference type="FunFam" id="2.40.110.10:FF:000011">
    <property type="entry name" value="Acyl-CoA dehydrogenase FadE34"/>
    <property type="match status" value="1"/>
</dbReference>
<feature type="domain" description="Acyl-CoA oxidase/dehydrogenase middle" evidence="8">
    <location>
        <begin position="124"/>
        <end position="209"/>
    </location>
</feature>
<dbReference type="InterPro" id="IPR009075">
    <property type="entry name" value="AcylCo_DH/oxidase_C"/>
</dbReference>
<evidence type="ECO:0000256" key="4">
    <source>
        <dbReference type="ARBA" id="ARBA00022827"/>
    </source>
</evidence>
<keyword evidence="11" id="KW-1185">Reference proteome</keyword>
<dbReference type="SUPFAM" id="SSF47203">
    <property type="entry name" value="Acyl-CoA dehydrogenase C-terminal domain-like"/>
    <property type="match status" value="1"/>
</dbReference>
<dbReference type="GO" id="GO:0016627">
    <property type="term" value="F:oxidoreductase activity, acting on the CH-CH group of donors"/>
    <property type="evidence" value="ECO:0007669"/>
    <property type="project" value="InterPro"/>
</dbReference>
<evidence type="ECO:0000259" key="9">
    <source>
        <dbReference type="Pfam" id="PF02771"/>
    </source>
</evidence>
<comment type="similarity">
    <text evidence="2 6">Belongs to the acyl-CoA dehydrogenase family.</text>
</comment>
<dbReference type="InterPro" id="IPR009100">
    <property type="entry name" value="AcylCoA_DH/oxidase_NM_dom_sf"/>
</dbReference>
<accession>A0A246JUR9</accession>
<dbReference type="InterPro" id="IPR036250">
    <property type="entry name" value="AcylCo_DH-like_C"/>
</dbReference>
<evidence type="ECO:0000256" key="3">
    <source>
        <dbReference type="ARBA" id="ARBA00022630"/>
    </source>
</evidence>
<evidence type="ECO:0000256" key="6">
    <source>
        <dbReference type="RuleBase" id="RU362125"/>
    </source>
</evidence>
<sequence length="384" mass="42656">MNLDYTAEDEIFRAEAREWLDANIPREVRPPDGPGMREFDLGWQRKQFEGGWAGVSWPVEYGGRGLSLTHQLIWYEEYAKAGGPNAELLFVGCNHAAPTIMARGTDEQKSYHLPKILSGEVAWCQGFSEPNNGSDLGGLKCRAEIVGDELVVNGSKIWTSSAHLADWQELLVRTDPAAPKHKGISWVICDMQTPGIELRPILIMTAPGHHHFNQVFYTDVRIPLSNVVGEVNDGWNVAMSTLGFERGTAGMLENIRYGAVVERLVDMARQRLGASALENDDIGQRLAQLRAEVTAVRAMTYRIASRAAIAPPGSEVSLARAFFSQLQQRIRRIALDIIGPDSIELPEDDPWIRPYLRTYSNTIAAGTSEIQRNIIGERVLGLPR</sequence>
<proteinExistence type="inferred from homology"/>
<keyword evidence="5 6" id="KW-0560">Oxidoreductase</keyword>
<evidence type="ECO:0000313" key="10">
    <source>
        <dbReference type="EMBL" id="OWQ96799.1"/>
    </source>
</evidence>
<dbReference type="Proteomes" id="UP000197361">
    <property type="component" value="Unassembled WGS sequence"/>
</dbReference>
<dbReference type="Pfam" id="PF02771">
    <property type="entry name" value="Acyl-CoA_dh_N"/>
    <property type="match status" value="1"/>
</dbReference>
<dbReference type="InterPro" id="IPR052161">
    <property type="entry name" value="Mycobact_Acyl-CoA_DH"/>
</dbReference>
<dbReference type="PANTHER" id="PTHR43292:SF3">
    <property type="entry name" value="ACYL-COA DEHYDROGENASE FADE29"/>
    <property type="match status" value="1"/>
</dbReference>
<dbReference type="InterPro" id="IPR046373">
    <property type="entry name" value="Acyl-CoA_Oxase/DH_mid-dom_sf"/>
</dbReference>
<organism evidence="10 11">
    <name type="scientific">Sphingopyxis bauzanensis</name>
    <dbReference type="NCBI Taxonomy" id="651663"/>
    <lineage>
        <taxon>Bacteria</taxon>
        <taxon>Pseudomonadati</taxon>
        <taxon>Pseudomonadota</taxon>
        <taxon>Alphaproteobacteria</taxon>
        <taxon>Sphingomonadales</taxon>
        <taxon>Sphingomonadaceae</taxon>
        <taxon>Sphingopyxis</taxon>
    </lineage>
</organism>
<dbReference type="Gene3D" id="1.10.540.10">
    <property type="entry name" value="Acyl-CoA dehydrogenase/oxidase, N-terminal domain"/>
    <property type="match status" value="1"/>
</dbReference>
<dbReference type="Pfam" id="PF02770">
    <property type="entry name" value="Acyl-CoA_dh_M"/>
    <property type="match status" value="1"/>
</dbReference>
<dbReference type="InterPro" id="IPR006091">
    <property type="entry name" value="Acyl-CoA_Oxase/DH_mid-dom"/>
</dbReference>
<dbReference type="Gene3D" id="1.20.140.10">
    <property type="entry name" value="Butyryl-CoA Dehydrogenase, subunit A, domain 3"/>
    <property type="match status" value="1"/>
</dbReference>
<reference evidence="10 11" key="1">
    <citation type="journal article" date="2010" name="Int. J. Syst. Evol. Microbiol.">
        <title>Sphingopyxis bauzanensis sp. nov., a psychrophilic bacterium isolated from soil.</title>
        <authorList>
            <person name="Zhang D.C."/>
            <person name="Liu H.C."/>
            <person name="Xin Y.H."/>
            <person name="Zhou Y.G."/>
            <person name="Schinner F."/>
            <person name="Margesin R."/>
        </authorList>
    </citation>
    <scope>NUCLEOTIDE SEQUENCE [LARGE SCALE GENOMIC DNA]</scope>
    <source>
        <strain evidence="10 11">DSM 22271</strain>
    </source>
</reference>
<dbReference type="PANTHER" id="PTHR43292">
    <property type="entry name" value="ACYL-COA DEHYDROGENASE"/>
    <property type="match status" value="1"/>
</dbReference>
<keyword evidence="4 6" id="KW-0274">FAD</keyword>
<dbReference type="Pfam" id="PF00441">
    <property type="entry name" value="Acyl-CoA_dh_1"/>
    <property type="match status" value="1"/>
</dbReference>
<dbReference type="InterPro" id="IPR013786">
    <property type="entry name" value="AcylCoA_DH/ox_N"/>
</dbReference>
<feature type="domain" description="Acyl-CoA dehydrogenase/oxidase N-terminal" evidence="9">
    <location>
        <begin position="6"/>
        <end position="120"/>
    </location>
</feature>
<dbReference type="AlphaFoldDB" id="A0A246JUR9"/>
<dbReference type="Gene3D" id="2.40.110.10">
    <property type="entry name" value="Butyryl-CoA Dehydrogenase, subunit A, domain 2"/>
    <property type="match status" value="1"/>
</dbReference>
<comment type="caution">
    <text evidence="10">The sequence shown here is derived from an EMBL/GenBank/DDBJ whole genome shotgun (WGS) entry which is preliminary data.</text>
</comment>